<dbReference type="InterPro" id="IPR013087">
    <property type="entry name" value="Znf_C2H2_type"/>
</dbReference>
<gene>
    <name evidence="6" type="ORF">C3L33_10771</name>
</gene>
<dbReference type="InterPro" id="IPR012337">
    <property type="entry name" value="RNaseH-like_sf"/>
</dbReference>
<evidence type="ECO:0000256" key="2">
    <source>
        <dbReference type="SAM" id="Phobius"/>
    </source>
</evidence>
<evidence type="ECO:0000313" key="6">
    <source>
        <dbReference type="EMBL" id="KAE9457341.1"/>
    </source>
</evidence>
<dbReference type="InterPro" id="IPR036236">
    <property type="entry name" value="Znf_C2H2_sf"/>
</dbReference>
<evidence type="ECO:0000256" key="3">
    <source>
        <dbReference type="SAM" id="SignalP"/>
    </source>
</evidence>
<dbReference type="InterPro" id="IPR044730">
    <property type="entry name" value="RNase_H-like_dom_plant"/>
</dbReference>
<dbReference type="InterPro" id="IPR053151">
    <property type="entry name" value="RNase_H-like"/>
</dbReference>
<feature type="region of interest" description="Disordered" evidence="1">
    <location>
        <begin position="192"/>
        <end position="211"/>
    </location>
</feature>
<feature type="domain" description="C2H2-type" evidence="4">
    <location>
        <begin position="172"/>
        <end position="196"/>
    </location>
</feature>
<dbReference type="InterPro" id="IPR002156">
    <property type="entry name" value="RNaseH_domain"/>
</dbReference>
<feature type="signal peptide" evidence="3">
    <location>
        <begin position="1"/>
        <end position="15"/>
    </location>
</feature>
<feature type="chain" id="PRO_5025461482" evidence="3">
    <location>
        <begin position="16"/>
        <end position="450"/>
    </location>
</feature>
<dbReference type="OrthoDB" id="10009287at2759"/>
<dbReference type="InterPro" id="IPR036397">
    <property type="entry name" value="RNaseH_sf"/>
</dbReference>
<evidence type="ECO:0000313" key="7">
    <source>
        <dbReference type="Proteomes" id="UP000428333"/>
    </source>
</evidence>
<dbReference type="SUPFAM" id="SSF53098">
    <property type="entry name" value="Ribonuclease H-like"/>
    <property type="match status" value="1"/>
</dbReference>
<dbReference type="Pfam" id="PF12874">
    <property type="entry name" value="zf-met"/>
    <property type="match status" value="1"/>
</dbReference>
<dbReference type="PANTHER" id="PTHR47723">
    <property type="entry name" value="OS05G0353850 PROTEIN"/>
    <property type="match status" value="1"/>
</dbReference>
<dbReference type="PANTHER" id="PTHR47723:SF19">
    <property type="entry name" value="POLYNUCLEOTIDYL TRANSFERASE, RIBONUCLEASE H-LIKE SUPERFAMILY PROTEIN"/>
    <property type="match status" value="1"/>
</dbReference>
<dbReference type="Proteomes" id="UP000428333">
    <property type="component" value="Linkage Group LG06"/>
</dbReference>
<evidence type="ECO:0000259" key="5">
    <source>
        <dbReference type="Pfam" id="PF13456"/>
    </source>
</evidence>
<keyword evidence="3" id="KW-0732">Signal</keyword>
<keyword evidence="7" id="KW-1185">Reference proteome</keyword>
<keyword evidence="2" id="KW-0812">Transmembrane</keyword>
<dbReference type="InterPro" id="IPR004345">
    <property type="entry name" value="TB2_DP1_HVA22"/>
</dbReference>
<dbReference type="Pfam" id="PF03134">
    <property type="entry name" value="TB2_DP1_HVA22"/>
    <property type="match status" value="1"/>
</dbReference>
<feature type="compositionally biased region" description="Basic and acidic residues" evidence="1">
    <location>
        <begin position="198"/>
        <end position="211"/>
    </location>
</feature>
<comment type="caution">
    <text evidence="6">The sequence shown here is derived from an EMBL/GenBank/DDBJ whole genome shotgun (WGS) entry which is preliminary data.</text>
</comment>
<feature type="domain" description="RNase H type-1" evidence="5">
    <location>
        <begin position="270"/>
        <end position="388"/>
    </location>
</feature>
<feature type="non-terminal residue" evidence="6">
    <location>
        <position position="1"/>
    </location>
</feature>
<proteinExistence type="predicted"/>
<dbReference type="AlphaFoldDB" id="A0A6A4LLU6"/>
<name>A0A6A4LLU6_9ERIC</name>
<sequence length="450" mass="51563">MMMLIFFNVFFNVLAWPAFTLLCPLYASIRAIESSSQSNYQACLTYWVSCIAITMLEPMFSKLLAWFPFWPYAKGIVILLLVVPCFQGAAYVYFHFIRPSIYENSQMRGLLLIPETKVSKSNEEGCSLDAAEGYYHREKREDESEKSIIYEVGSKSSHDNIETDLKKGQKGWSCDVCLINTTSKKCLEKHLKGKKHKAQEEENRRNKAVESKRVSFPSKLKEVERMTSLGNLNGNKWVNLDNLSSLFSPIARSIGWSTWKSPESGWTKLNTDGSVDRENARFGGLLRGYKGDPICGYVSKSPVDDIFLVELWAIWRGIVLASGLGIRVIWVESDSMSVVKTINKQQSYNSRASSCLEHIWGLLKKFDKYEVSHVWRESNRAADFLSKMDRVENDVVIWPHHFPERLRNIIKDDAQGRCLETLAVISDKRSANKILAFFERYLVWLLPSVP</sequence>
<organism evidence="6 7">
    <name type="scientific">Rhododendron williamsianum</name>
    <dbReference type="NCBI Taxonomy" id="262921"/>
    <lineage>
        <taxon>Eukaryota</taxon>
        <taxon>Viridiplantae</taxon>
        <taxon>Streptophyta</taxon>
        <taxon>Embryophyta</taxon>
        <taxon>Tracheophyta</taxon>
        <taxon>Spermatophyta</taxon>
        <taxon>Magnoliopsida</taxon>
        <taxon>eudicotyledons</taxon>
        <taxon>Gunneridae</taxon>
        <taxon>Pentapetalae</taxon>
        <taxon>asterids</taxon>
        <taxon>Ericales</taxon>
        <taxon>Ericaceae</taxon>
        <taxon>Ericoideae</taxon>
        <taxon>Rhodoreae</taxon>
        <taxon>Rhododendron</taxon>
    </lineage>
</organism>
<keyword evidence="2" id="KW-1133">Transmembrane helix</keyword>
<feature type="transmembrane region" description="Helical" evidence="2">
    <location>
        <begin position="76"/>
        <end position="96"/>
    </location>
</feature>
<dbReference type="SUPFAM" id="SSF57667">
    <property type="entry name" value="beta-beta-alpha zinc fingers"/>
    <property type="match status" value="1"/>
</dbReference>
<dbReference type="Gene3D" id="3.30.420.10">
    <property type="entry name" value="Ribonuclease H-like superfamily/Ribonuclease H"/>
    <property type="match status" value="1"/>
</dbReference>
<dbReference type="Gene3D" id="3.30.160.60">
    <property type="entry name" value="Classic Zinc Finger"/>
    <property type="match status" value="1"/>
</dbReference>
<dbReference type="GO" id="GO:0004523">
    <property type="term" value="F:RNA-DNA hybrid ribonuclease activity"/>
    <property type="evidence" value="ECO:0007669"/>
    <property type="project" value="InterPro"/>
</dbReference>
<dbReference type="Pfam" id="PF13456">
    <property type="entry name" value="RVT_3"/>
    <property type="match status" value="1"/>
</dbReference>
<reference evidence="6 7" key="1">
    <citation type="journal article" date="2019" name="Genome Biol. Evol.">
        <title>The Rhododendron genome and chromosomal organization provide insight into shared whole-genome duplications across the heath family (Ericaceae).</title>
        <authorList>
            <person name="Soza V.L."/>
            <person name="Lindsley D."/>
            <person name="Waalkes A."/>
            <person name="Ramage E."/>
            <person name="Patwardhan R.P."/>
            <person name="Burton J.N."/>
            <person name="Adey A."/>
            <person name="Kumar A."/>
            <person name="Qiu R."/>
            <person name="Shendure J."/>
            <person name="Hall B."/>
        </authorList>
    </citation>
    <scope>NUCLEOTIDE SEQUENCE [LARGE SCALE GENOMIC DNA]</scope>
    <source>
        <strain evidence="6">RSF 1966-606</strain>
    </source>
</reference>
<evidence type="ECO:0000256" key="1">
    <source>
        <dbReference type="SAM" id="MobiDB-lite"/>
    </source>
</evidence>
<dbReference type="EMBL" id="QEFC01001519">
    <property type="protein sequence ID" value="KAE9457341.1"/>
    <property type="molecule type" value="Genomic_DNA"/>
</dbReference>
<keyword evidence="2" id="KW-0472">Membrane</keyword>
<feature type="transmembrane region" description="Helical" evidence="2">
    <location>
        <begin position="44"/>
        <end position="64"/>
    </location>
</feature>
<accession>A0A6A4LLU6</accession>
<dbReference type="CDD" id="cd06222">
    <property type="entry name" value="RNase_H_like"/>
    <property type="match status" value="1"/>
</dbReference>
<protein>
    <submittedName>
        <fullName evidence="6">Uncharacterized protein</fullName>
    </submittedName>
</protein>
<evidence type="ECO:0000259" key="4">
    <source>
        <dbReference type="Pfam" id="PF12874"/>
    </source>
</evidence>
<dbReference type="GO" id="GO:0003676">
    <property type="term" value="F:nucleic acid binding"/>
    <property type="evidence" value="ECO:0007669"/>
    <property type="project" value="InterPro"/>
</dbReference>